<feature type="non-terminal residue" evidence="2">
    <location>
        <position position="55"/>
    </location>
</feature>
<protein>
    <submittedName>
        <fullName evidence="2">Uncharacterized protein</fullName>
    </submittedName>
</protein>
<dbReference type="Proteomes" id="UP000246464">
    <property type="component" value="Chromosome 12"/>
</dbReference>
<feature type="region of interest" description="Disordered" evidence="1">
    <location>
        <begin position="1"/>
        <end position="55"/>
    </location>
</feature>
<evidence type="ECO:0000313" key="3">
    <source>
        <dbReference type="Proteomes" id="UP000246464"/>
    </source>
</evidence>
<dbReference type="EMBL" id="CP026254">
    <property type="protein sequence ID" value="AWP10812.1"/>
    <property type="molecule type" value="Genomic_DNA"/>
</dbReference>
<accession>A0A2U9C6U4</accession>
<proteinExistence type="predicted"/>
<evidence type="ECO:0000256" key="1">
    <source>
        <dbReference type="SAM" id="MobiDB-lite"/>
    </source>
</evidence>
<name>A0A2U9C6U4_SCOMX</name>
<evidence type="ECO:0000313" key="2">
    <source>
        <dbReference type="EMBL" id="AWP10812.1"/>
    </source>
</evidence>
<sequence>MCPGKPVSGGVQESKGETQREKKERWPTEGGARRDGGQEWRRLEEENQEAAGEEK</sequence>
<keyword evidence="3" id="KW-1185">Reference proteome</keyword>
<feature type="compositionally biased region" description="Basic and acidic residues" evidence="1">
    <location>
        <begin position="14"/>
        <end position="45"/>
    </location>
</feature>
<gene>
    <name evidence="2" type="ORF">SMAX5B_022569</name>
</gene>
<organism evidence="2 3">
    <name type="scientific">Scophthalmus maximus</name>
    <name type="common">Turbot</name>
    <name type="synonym">Psetta maxima</name>
    <dbReference type="NCBI Taxonomy" id="52904"/>
    <lineage>
        <taxon>Eukaryota</taxon>
        <taxon>Metazoa</taxon>
        <taxon>Chordata</taxon>
        <taxon>Craniata</taxon>
        <taxon>Vertebrata</taxon>
        <taxon>Euteleostomi</taxon>
        <taxon>Actinopterygii</taxon>
        <taxon>Neopterygii</taxon>
        <taxon>Teleostei</taxon>
        <taxon>Neoteleostei</taxon>
        <taxon>Acanthomorphata</taxon>
        <taxon>Carangaria</taxon>
        <taxon>Pleuronectiformes</taxon>
        <taxon>Pleuronectoidei</taxon>
        <taxon>Scophthalmidae</taxon>
        <taxon>Scophthalmus</taxon>
    </lineage>
</organism>
<dbReference type="AlphaFoldDB" id="A0A2U9C6U4"/>
<reference evidence="2 3" key="1">
    <citation type="submission" date="2017-12" db="EMBL/GenBank/DDBJ databases">
        <title>Integrating genomic resources of turbot (Scophthalmus maximus) in depth evaluation of genetic and physical mapping variation across individuals.</title>
        <authorList>
            <person name="Martinez P."/>
        </authorList>
    </citation>
    <scope>NUCLEOTIDE SEQUENCE [LARGE SCALE GENOMIC DNA]</scope>
</reference>